<evidence type="ECO:0000259" key="1">
    <source>
        <dbReference type="PROSITE" id="PS50104"/>
    </source>
</evidence>
<dbReference type="SUPFAM" id="SSF50494">
    <property type="entry name" value="Trypsin-like serine proteases"/>
    <property type="match status" value="1"/>
</dbReference>
<dbReference type="InterPro" id="IPR009003">
    <property type="entry name" value="Peptidase_S1_PA"/>
</dbReference>
<dbReference type="GO" id="GO:0007165">
    <property type="term" value="P:signal transduction"/>
    <property type="evidence" value="ECO:0007669"/>
    <property type="project" value="InterPro"/>
</dbReference>
<dbReference type="PANTHER" id="PTHR34301">
    <property type="entry name" value="DNA-BINDING PROTEIN-RELATED"/>
    <property type="match status" value="1"/>
</dbReference>
<dbReference type="Pfam" id="PF13365">
    <property type="entry name" value="Trypsin_2"/>
    <property type="match status" value="1"/>
</dbReference>
<dbReference type="Gene3D" id="3.40.50.10140">
    <property type="entry name" value="Toll/interleukin-1 receptor homology (TIR) domain"/>
    <property type="match status" value="1"/>
</dbReference>
<name>A0A6S6SDF3_9BACT</name>
<dbReference type="PANTHER" id="PTHR34301:SF8">
    <property type="entry name" value="ATPASE DOMAIN-CONTAINING PROTEIN"/>
    <property type="match status" value="1"/>
</dbReference>
<dbReference type="InterPro" id="IPR027417">
    <property type="entry name" value="P-loop_NTPase"/>
</dbReference>
<dbReference type="PROSITE" id="PS50104">
    <property type="entry name" value="TIR"/>
    <property type="match status" value="1"/>
</dbReference>
<dbReference type="AlphaFoldDB" id="A0A6S6SDF3"/>
<dbReference type="InterPro" id="IPR043504">
    <property type="entry name" value="Peptidase_S1_PA_chymotrypsin"/>
</dbReference>
<dbReference type="InterPro" id="IPR000157">
    <property type="entry name" value="TIR_dom"/>
</dbReference>
<dbReference type="Gene3D" id="2.40.10.10">
    <property type="entry name" value="Trypsin-like serine proteases"/>
    <property type="match status" value="1"/>
</dbReference>
<proteinExistence type="predicted"/>
<reference evidence="2" key="1">
    <citation type="submission" date="2020-01" db="EMBL/GenBank/DDBJ databases">
        <authorList>
            <person name="Meier V. D."/>
            <person name="Meier V D."/>
        </authorList>
    </citation>
    <scope>NUCLEOTIDE SEQUENCE</scope>
    <source>
        <strain evidence="2">HLG_WM_MAG_03</strain>
    </source>
</reference>
<feature type="domain" description="TIR" evidence="1">
    <location>
        <begin position="217"/>
        <end position="355"/>
    </location>
</feature>
<dbReference type="Pfam" id="PF13676">
    <property type="entry name" value="TIR_2"/>
    <property type="match status" value="1"/>
</dbReference>
<organism evidence="2">
    <name type="scientific">uncultured Sulfurovum sp</name>
    <dbReference type="NCBI Taxonomy" id="269237"/>
    <lineage>
        <taxon>Bacteria</taxon>
        <taxon>Pseudomonadati</taxon>
        <taxon>Campylobacterota</taxon>
        <taxon>Epsilonproteobacteria</taxon>
        <taxon>Campylobacterales</taxon>
        <taxon>Sulfurovaceae</taxon>
        <taxon>Sulfurovum</taxon>
        <taxon>environmental samples</taxon>
    </lineage>
</organism>
<dbReference type="InterPro" id="IPR035897">
    <property type="entry name" value="Toll_tir_struct_dom_sf"/>
</dbReference>
<dbReference type="EMBL" id="CACVAR010000114">
    <property type="protein sequence ID" value="CAA6803387.1"/>
    <property type="molecule type" value="Genomic_DNA"/>
</dbReference>
<dbReference type="Gene3D" id="3.40.50.300">
    <property type="entry name" value="P-loop containing nucleotide triphosphate hydrolases"/>
    <property type="match status" value="1"/>
</dbReference>
<dbReference type="SUPFAM" id="SSF52200">
    <property type="entry name" value="Toll/Interleukin receptor TIR domain"/>
    <property type="match status" value="1"/>
</dbReference>
<sequence>MTLFLYNSSVYGNTKGGGYLMTKSSHNPVVLITNSQDDSFGTGFVIRKERNYSYIVTCAHVVEDTPKTLLVDSVNAKIIYIGSSNGLDLAVLKAQIDREPLPLLEGDCNEFEIRGYKTFIYKNNDYIYKPISCRLDAKVTFRPTPSKSIAGWELDIDDNHTLEKGYSGSPLICKTSSKVLGVISTKKGTQDGFAISIENLKTIWKDIPRNLIKKQNYIPKVFISSAHREPDISLARSFVKELNILGYKTFLAKTDITMGEDWLGRIKNELLDCEYFLLLLSENSLKSEMVLEEVKIIKELQNGSDFPVILPVRVNLPFDKNINYELLKQIDKIQQLIWKSEEDTEKIVEIVSNTIADEKALEKSTETLVLQDTDVPVPNAPLILEQPTGTVPLDSQNYIERKDDAKCYANLCDKYSLIRIKAPRQYGKTSLLARLIVKANEQNYSVVSFNFQEFDISLLSDLEELLEYIYETIADELDIEVKINKKILKKLTPMTKATKFMQKLLSQLDKPLVLAIDEADRLFEYADVSDSFFGLIRAWHEKAKQDVNWENLKILLSHSTEPLLGITSINQSPFHNVGLGIELQAFNKDEVKELAERHSLVLSDYELNEFMSFIGGHPFLSRKVLFTMVDEKQSFSQIVSNAYKEGSIFSDHMRRYLWILKENKKLVELLQSILNGESCNEDASCYILEATGLIKNVLNKPIFSCELYREFFSKNL</sequence>
<dbReference type="SUPFAM" id="SSF52540">
    <property type="entry name" value="P-loop containing nucleoside triphosphate hydrolases"/>
    <property type="match status" value="1"/>
</dbReference>
<gene>
    <name evidence="2" type="ORF">HELGO_WM34701</name>
</gene>
<evidence type="ECO:0000313" key="2">
    <source>
        <dbReference type="EMBL" id="CAA6803387.1"/>
    </source>
</evidence>
<protein>
    <submittedName>
        <fullName evidence="2">TIR protein</fullName>
    </submittedName>
</protein>
<dbReference type="Pfam" id="PF14516">
    <property type="entry name" value="AAA_35"/>
    <property type="match status" value="1"/>
</dbReference>
<accession>A0A6S6SDF3</accession>